<evidence type="ECO:0000313" key="1">
    <source>
        <dbReference type="EMBL" id="BAS72139.1"/>
    </source>
</evidence>
<protein>
    <submittedName>
        <fullName evidence="1">Os01g0366400 protein</fullName>
    </submittedName>
</protein>
<gene>
    <name evidence="1" type="ordered locus">Os01g0366400</name>
    <name evidence="1" type="ORF">OSNPB_010366400</name>
</gene>
<sequence>MVQRVARILPPRAPSRYWSVNRGKSSKQAAHSPAVRSGVHCIRQYSVGRELTSNREVVNLLELLAADSAVAFSSVKRRRRTEPTLAVKFCEFISMTTSLLLVARKFSSAKRRRQRS</sequence>
<dbReference type="AlphaFoldDB" id="A0A0P0V2U9"/>
<keyword evidence="2" id="KW-1185">Reference proteome</keyword>
<dbReference type="PaxDb" id="39947-A0A0P0V2U9"/>
<accession>A0A0P0V2U9</accession>
<organism evidence="1 2">
    <name type="scientific">Oryza sativa subsp. japonica</name>
    <name type="common">Rice</name>
    <dbReference type="NCBI Taxonomy" id="39947"/>
    <lineage>
        <taxon>Eukaryota</taxon>
        <taxon>Viridiplantae</taxon>
        <taxon>Streptophyta</taxon>
        <taxon>Embryophyta</taxon>
        <taxon>Tracheophyta</taxon>
        <taxon>Spermatophyta</taxon>
        <taxon>Magnoliopsida</taxon>
        <taxon>Liliopsida</taxon>
        <taxon>Poales</taxon>
        <taxon>Poaceae</taxon>
        <taxon>BOP clade</taxon>
        <taxon>Oryzoideae</taxon>
        <taxon>Oryzeae</taxon>
        <taxon>Oryzinae</taxon>
        <taxon>Oryza</taxon>
        <taxon>Oryza sativa</taxon>
    </lineage>
</organism>
<dbReference type="EMBL" id="AP014957">
    <property type="protein sequence ID" value="BAS72139.1"/>
    <property type="molecule type" value="Genomic_DNA"/>
</dbReference>
<proteinExistence type="predicted"/>
<evidence type="ECO:0000313" key="2">
    <source>
        <dbReference type="Proteomes" id="UP000059680"/>
    </source>
</evidence>
<reference evidence="2" key="1">
    <citation type="journal article" date="2005" name="Nature">
        <title>The map-based sequence of the rice genome.</title>
        <authorList>
            <consortium name="International rice genome sequencing project (IRGSP)"/>
            <person name="Matsumoto T."/>
            <person name="Wu J."/>
            <person name="Kanamori H."/>
            <person name="Katayose Y."/>
            <person name="Fujisawa M."/>
            <person name="Namiki N."/>
            <person name="Mizuno H."/>
            <person name="Yamamoto K."/>
            <person name="Antonio B.A."/>
            <person name="Baba T."/>
            <person name="Sakata K."/>
            <person name="Nagamura Y."/>
            <person name="Aoki H."/>
            <person name="Arikawa K."/>
            <person name="Arita K."/>
            <person name="Bito T."/>
            <person name="Chiden Y."/>
            <person name="Fujitsuka N."/>
            <person name="Fukunaka R."/>
            <person name="Hamada M."/>
            <person name="Harada C."/>
            <person name="Hayashi A."/>
            <person name="Hijishita S."/>
            <person name="Honda M."/>
            <person name="Hosokawa S."/>
            <person name="Ichikawa Y."/>
            <person name="Idonuma A."/>
            <person name="Iijima M."/>
            <person name="Ikeda M."/>
            <person name="Ikeno M."/>
            <person name="Ito K."/>
            <person name="Ito S."/>
            <person name="Ito T."/>
            <person name="Ito Y."/>
            <person name="Ito Y."/>
            <person name="Iwabuchi A."/>
            <person name="Kamiya K."/>
            <person name="Karasawa W."/>
            <person name="Kurita K."/>
            <person name="Katagiri S."/>
            <person name="Kikuta A."/>
            <person name="Kobayashi H."/>
            <person name="Kobayashi N."/>
            <person name="Machita K."/>
            <person name="Maehara T."/>
            <person name="Masukawa M."/>
            <person name="Mizubayashi T."/>
            <person name="Mukai Y."/>
            <person name="Nagasaki H."/>
            <person name="Nagata Y."/>
            <person name="Naito S."/>
            <person name="Nakashima M."/>
            <person name="Nakama Y."/>
            <person name="Nakamichi Y."/>
            <person name="Nakamura M."/>
            <person name="Meguro A."/>
            <person name="Negishi M."/>
            <person name="Ohta I."/>
            <person name="Ohta T."/>
            <person name="Okamoto M."/>
            <person name="Ono N."/>
            <person name="Saji S."/>
            <person name="Sakaguchi M."/>
            <person name="Sakai K."/>
            <person name="Shibata M."/>
            <person name="Shimokawa T."/>
            <person name="Song J."/>
            <person name="Takazaki Y."/>
            <person name="Terasawa K."/>
            <person name="Tsugane M."/>
            <person name="Tsuji K."/>
            <person name="Ueda S."/>
            <person name="Waki K."/>
            <person name="Yamagata H."/>
            <person name="Yamamoto M."/>
            <person name="Yamamoto S."/>
            <person name="Yamane H."/>
            <person name="Yoshiki S."/>
            <person name="Yoshihara R."/>
            <person name="Yukawa K."/>
            <person name="Zhong H."/>
            <person name="Yano M."/>
            <person name="Yuan Q."/>
            <person name="Ouyang S."/>
            <person name="Liu J."/>
            <person name="Jones K.M."/>
            <person name="Gansberger K."/>
            <person name="Moffat K."/>
            <person name="Hill J."/>
            <person name="Bera J."/>
            <person name="Fadrosh D."/>
            <person name="Jin S."/>
            <person name="Johri S."/>
            <person name="Kim M."/>
            <person name="Overton L."/>
            <person name="Reardon M."/>
            <person name="Tsitrin T."/>
            <person name="Vuong H."/>
            <person name="Weaver B."/>
            <person name="Ciecko A."/>
            <person name="Tallon L."/>
            <person name="Jackson J."/>
            <person name="Pai G."/>
            <person name="Aken S.V."/>
            <person name="Utterback T."/>
            <person name="Reidmuller S."/>
            <person name="Feldblyum T."/>
            <person name="Hsiao J."/>
            <person name="Zismann V."/>
            <person name="Iobst S."/>
            <person name="de Vazeille A.R."/>
            <person name="Buell C.R."/>
            <person name="Ying K."/>
            <person name="Li Y."/>
            <person name="Lu T."/>
            <person name="Huang Y."/>
            <person name="Zhao Q."/>
            <person name="Feng Q."/>
            <person name="Zhang L."/>
            <person name="Zhu J."/>
            <person name="Weng Q."/>
            <person name="Mu J."/>
            <person name="Lu Y."/>
            <person name="Fan D."/>
            <person name="Liu Y."/>
            <person name="Guan J."/>
            <person name="Zhang Y."/>
            <person name="Yu S."/>
            <person name="Liu X."/>
            <person name="Zhang Y."/>
            <person name="Hong G."/>
            <person name="Han B."/>
            <person name="Choisne N."/>
            <person name="Demange N."/>
            <person name="Orjeda G."/>
            <person name="Samain S."/>
            <person name="Cattolico L."/>
            <person name="Pelletier E."/>
            <person name="Couloux A."/>
            <person name="Segurens B."/>
            <person name="Wincker P."/>
            <person name="D'Hont A."/>
            <person name="Scarpelli C."/>
            <person name="Weissenbach J."/>
            <person name="Salanoubat M."/>
            <person name="Quetier F."/>
            <person name="Yu Y."/>
            <person name="Kim H.R."/>
            <person name="Rambo T."/>
            <person name="Currie J."/>
            <person name="Collura K."/>
            <person name="Luo M."/>
            <person name="Yang T."/>
            <person name="Ammiraju J.S.S."/>
            <person name="Engler F."/>
            <person name="Soderlund C."/>
            <person name="Wing R.A."/>
            <person name="Palmer L.E."/>
            <person name="de la Bastide M."/>
            <person name="Spiegel L."/>
            <person name="Nascimento L."/>
            <person name="Zutavern T."/>
            <person name="O'Shaughnessy A."/>
            <person name="Dike S."/>
            <person name="Dedhia N."/>
            <person name="Preston R."/>
            <person name="Balija V."/>
            <person name="McCombie W.R."/>
            <person name="Chow T."/>
            <person name="Chen H."/>
            <person name="Chung M."/>
            <person name="Chen C."/>
            <person name="Shaw J."/>
            <person name="Wu H."/>
            <person name="Hsiao K."/>
            <person name="Chao Y."/>
            <person name="Chu M."/>
            <person name="Cheng C."/>
            <person name="Hour A."/>
            <person name="Lee P."/>
            <person name="Lin S."/>
            <person name="Lin Y."/>
            <person name="Liou J."/>
            <person name="Liu S."/>
            <person name="Hsing Y."/>
            <person name="Raghuvanshi S."/>
            <person name="Mohanty A."/>
            <person name="Bharti A.K."/>
            <person name="Gaur A."/>
            <person name="Gupta V."/>
            <person name="Kumar D."/>
            <person name="Ravi V."/>
            <person name="Vij S."/>
            <person name="Kapur A."/>
            <person name="Khurana P."/>
            <person name="Khurana P."/>
            <person name="Khurana J.P."/>
            <person name="Tyagi A.K."/>
            <person name="Gaikwad K."/>
            <person name="Singh A."/>
            <person name="Dalal V."/>
            <person name="Srivastava S."/>
            <person name="Dixit A."/>
            <person name="Pal A.K."/>
            <person name="Ghazi I.A."/>
            <person name="Yadav M."/>
            <person name="Pandit A."/>
            <person name="Bhargava A."/>
            <person name="Sureshbabu K."/>
            <person name="Batra K."/>
            <person name="Sharma T.R."/>
            <person name="Mohapatra T."/>
            <person name="Singh N.K."/>
            <person name="Messing J."/>
            <person name="Nelson A.B."/>
            <person name="Fuks G."/>
            <person name="Kavchok S."/>
            <person name="Keizer G."/>
            <person name="Linton E."/>
            <person name="Llaca V."/>
            <person name="Song R."/>
            <person name="Tanyolac B."/>
            <person name="Young S."/>
            <person name="Ho-Il K."/>
            <person name="Hahn J.H."/>
            <person name="Sangsakoo G."/>
            <person name="Vanavichit A."/>
            <person name="de Mattos Luiz.A.T."/>
            <person name="Zimmer P.D."/>
            <person name="Malone G."/>
            <person name="Dellagostin O."/>
            <person name="de Oliveira A.C."/>
            <person name="Bevan M."/>
            <person name="Bancroft I."/>
            <person name="Minx P."/>
            <person name="Cordum H."/>
            <person name="Wilson R."/>
            <person name="Cheng Z."/>
            <person name="Jin W."/>
            <person name="Jiang J."/>
            <person name="Leong S.A."/>
            <person name="Iwama H."/>
            <person name="Gojobori T."/>
            <person name="Itoh T."/>
            <person name="Niimura Y."/>
            <person name="Fujii Y."/>
            <person name="Habara T."/>
            <person name="Sakai H."/>
            <person name="Sato Y."/>
            <person name="Wilson G."/>
            <person name="Kumar K."/>
            <person name="McCouch S."/>
            <person name="Juretic N."/>
            <person name="Hoen D."/>
            <person name="Wright S."/>
            <person name="Bruskiewich R."/>
            <person name="Bureau T."/>
            <person name="Miyao A."/>
            <person name="Hirochika H."/>
            <person name="Nishikawa T."/>
            <person name="Kadowaki K."/>
            <person name="Sugiura M."/>
            <person name="Burr B."/>
            <person name="Sasaki T."/>
        </authorList>
    </citation>
    <scope>NUCLEOTIDE SEQUENCE [LARGE SCALE GENOMIC DNA]</scope>
    <source>
        <strain evidence="2">cv. Nipponbare</strain>
    </source>
</reference>
<name>A0A0P0V2U9_ORYSJ</name>
<dbReference type="Proteomes" id="UP000059680">
    <property type="component" value="Chromosome 1"/>
</dbReference>
<dbReference type="Gramene" id="Os01t0366400-00">
    <property type="protein sequence ID" value="Os01t0366400-00"/>
    <property type="gene ID" value="Os01g0366400"/>
</dbReference>
<dbReference type="InParanoid" id="A0A0P0V2U9"/>
<reference evidence="1 2" key="2">
    <citation type="journal article" date="2013" name="Plant Cell Physiol.">
        <title>Rice Annotation Project Database (RAP-DB): an integrative and interactive database for rice genomics.</title>
        <authorList>
            <person name="Sakai H."/>
            <person name="Lee S.S."/>
            <person name="Tanaka T."/>
            <person name="Numa H."/>
            <person name="Kim J."/>
            <person name="Kawahara Y."/>
            <person name="Wakimoto H."/>
            <person name="Yang C.C."/>
            <person name="Iwamoto M."/>
            <person name="Abe T."/>
            <person name="Yamada Y."/>
            <person name="Muto A."/>
            <person name="Inokuchi H."/>
            <person name="Ikemura T."/>
            <person name="Matsumoto T."/>
            <person name="Sasaki T."/>
            <person name="Itoh T."/>
        </authorList>
    </citation>
    <scope>NUCLEOTIDE SEQUENCE [LARGE SCALE GENOMIC DNA]</scope>
    <source>
        <strain evidence="2">cv. Nipponbare</strain>
    </source>
</reference>
<dbReference type="SMR" id="A0A0P0V2U9"/>
<reference evidence="1 2" key="3">
    <citation type="journal article" date="2013" name="Rice">
        <title>Improvement of the Oryza sativa Nipponbare reference genome using next generation sequence and optical map data.</title>
        <authorList>
            <person name="Kawahara Y."/>
            <person name="de la Bastide M."/>
            <person name="Hamilton J.P."/>
            <person name="Kanamori H."/>
            <person name="McCombie W.R."/>
            <person name="Ouyang S."/>
            <person name="Schwartz D.C."/>
            <person name="Tanaka T."/>
            <person name="Wu J."/>
            <person name="Zhou S."/>
            <person name="Childs K.L."/>
            <person name="Davidson R.M."/>
            <person name="Lin H."/>
            <person name="Quesada-Ocampo L."/>
            <person name="Vaillancourt B."/>
            <person name="Sakai H."/>
            <person name="Lee S.S."/>
            <person name="Kim J."/>
            <person name="Numa H."/>
            <person name="Itoh T."/>
            <person name="Buell C.R."/>
            <person name="Matsumoto T."/>
        </authorList>
    </citation>
    <scope>NUCLEOTIDE SEQUENCE [LARGE SCALE GENOMIC DNA]</scope>
    <source>
        <strain evidence="2">cv. Nipponbare</strain>
    </source>
</reference>